<name>A0AB36FV98_ALTMA</name>
<dbReference type="InterPro" id="IPR000801">
    <property type="entry name" value="Esterase-like"/>
</dbReference>
<keyword evidence="3" id="KW-1185">Reference proteome</keyword>
<dbReference type="Proteomes" id="UP000095392">
    <property type="component" value="Unassembled WGS sequence"/>
</dbReference>
<protein>
    <submittedName>
        <fullName evidence="2">Esterase family protein</fullName>
    </submittedName>
</protein>
<dbReference type="PANTHER" id="PTHR48098">
    <property type="entry name" value="ENTEROCHELIN ESTERASE-RELATED"/>
    <property type="match status" value="1"/>
</dbReference>
<accession>A0AB36FV98</accession>
<dbReference type="Gene3D" id="3.40.50.1820">
    <property type="entry name" value="alpha/beta hydrolase"/>
    <property type="match status" value="1"/>
</dbReference>
<keyword evidence="1" id="KW-0732">Signal</keyword>
<organism evidence="2 3">
    <name type="scientific">Alteromonas macleodii</name>
    <name type="common">Pseudoalteromonas macleodii</name>
    <dbReference type="NCBI Taxonomy" id="28108"/>
    <lineage>
        <taxon>Bacteria</taxon>
        <taxon>Pseudomonadati</taxon>
        <taxon>Pseudomonadota</taxon>
        <taxon>Gammaproteobacteria</taxon>
        <taxon>Alteromonadales</taxon>
        <taxon>Alteromonadaceae</taxon>
        <taxon>Alteromonas/Salinimonas group</taxon>
        <taxon>Alteromonas</taxon>
    </lineage>
</organism>
<comment type="caution">
    <text evidence="2">The sequence shown here is derived from an EMBL/GenBank/DDBJ whole genome shotgun (WGS) entry which is preliminary data.</text>
</comment>
<dbReference type="SUPFAM" id="SSF53474">
    <property type="entry name" value="alpha/beta-Hydrolases"/>
    <property type="match status" value="1"/>
</dbReference>
<dbReference type="AlphaFoldDB" id="A0AB36FV98"/>
<evidence type="ECO:0000313" key="3">
    <source>
        <dbReference type="Proteomes" id="UP000095392"/>
    </source>
</evidence>
<evidence type="ECO:0000313" key="2">
    <source>
        <dbReference type="EMBL" id="OES32489.1"/>
    </source>
</evidence>
<dbReference type="EMBL" id="MIPY01000011">
    <property type="protein sequence ID" value="OES32489.1"/>
    <property type="molecule type" value="Genomic_DNA"/>
</dbReference>
<dbReference type="InterPro" id="IPR050583">
    <property type="entry name" value="Mycobacterial_A85_antigen"/>
</dbReference>
<feature type="signal peptide" evidence="1">
    <location>
        <begin position="1"/>
        <end position="22"/>
    </location>
</feature>
<gene>
    <name evidence="2" type="ORF">BFV95_2052</name>
</gene>
<dbReference type="Pfam" id="PF00756">
    <property type="entry name" value="Esterase"/>
    <property type="match status" value="1"/>
</dbReference>
<dbReference type="PANTHER" id="PTHR48098:SF3">
    <property type="entry name" value="IRON(III) ENTEROBACTIN ESTERASE"/>
    <property type="match status" value="1"/>
</dbReference>
<reference evidence="2 3" key="1">
    <citation type="submission" date="2016-09" db="EMBL/GenBank/DDBJ databases">
        <title>Draft Genome Sequence of four Alteromonas macleodii strains isolated from copper coupons and grown long-term at elevated copper levels.</title>
        <authorList>
            <person name="Cusick K."/>
            <person name="Dale J."/>
            <person name="Little B."/>
            <person name="Biffinger J."/>
        </authorList>
    </citation>
    <scope>NUCLEOTIDE SEQUENCE [LARGE SCALE GENOMIC DNA]</scope>
    <source>
        <strain evidence="2 3">KCP01</strain>
    </source>
</reference>
<dbReference type="RefSeq" id="WP_069944340.1">
    <property type="nucleotide sequence ID" value="NZ_MIPW01000009.1"/>
</dbReference>
<proteinExistence type="predicted"/>
<feature type="chain" id="PRO_5044202380" evidence="1">
    <location>
        <begin position="23"/>
        <end position="417"/>
    </location>
</feature>
<dbReference type="InterPro" id="IPR029058">
    <property type="entry name" value="AB_hydrolase_fold"/>
</dbReference>
<evidence type="ECO:0000256" key="1">
    <source>
        <dbReference type="SAM" id="SignalP"/>
    </source>
</evidence>
<sequence length="417" mass="48128">MKWIFFAISFAFFINISTDANANAELREQIKEEYPTEKLIEIFLAYKKDETSLSKFFDSLQEMHIVERDLENPEFSTVTYFAKGSTLTDYFMQSGGPDFYGLRFKQIGDSDYYYCVQRIPSNAWFNYGINEFKKISTETTAFYKTEIEHVFDGSVIGPDAPLSQNVFHNSDTRVVLEQISIESKYMNSARDVFVYLPKTYEPDNSYNILIQLDGENFAVNASYDEQWKGWTPLPTILDNLHSQQKITPVIAIFVLNKDRSKDLLNGAFPSFVVKEVLSTVTRKYQVEPKKVVISGPSRAAYAAASTAFLHSEKVNGVLSQSGSFYYTLQKKENWPIYPKFEGKILKEYMDAETLPIDFYIDVGLYDLGLARVGTNRQFRDILKLKGYEVEYREYNGGHAHLNWRHSISDGLLYFFLN</sequence>